<evidence type="ECO:0000313" key="4">
    <source>
        <dbReference type="EMBL" id="HGY56979.1"/>
    </source>
</evidence>
<keyword evidence="2" id="KW-0812">Transmembrane</keyword>
<accession>A0A7V4U504</accession>
<dbReference type="Pfam" id="PF03099">
    <property type="entry name" value="BPL_LplA_LipB"/>
    <property type="match status" value="1"/>
</dbReference>
<dbReference type="InterPro" id="IPR004408">
    <property type="entry name" value="Biotin_CoA_COase_ligase"/>
</dbReference>
<evidence type="ECO:0000256" key="2">
    <source>
        <dbReference type="SAM" id="Phobius"/>
    </source>
</evidence>
<dbReference type="GO" id="GO:0005737">
    <property type="term" value="C:cytoplasm"/>
    <property type="evidence" value="ECO:0007669"/>
    <property type="project" value="TreeGrafter"/>
</dbReference>
<dbReference type="NCBIfam" id="TIGR00121">
    <property type="entry name" value="birA_ligase"/>
    <property type="match status" value="1"/>
</dbReference>
<feature type="domain" description="BPL/LPL catalytic" evidence="3">
    <location>
        <begin position="42"/>
        <end position="239"/>
    </location>
</feature>
<dbReference type="AlphaFoldDB" id="A0A7V4U504"/>
<dbReference type="PROSITE" id="PS51733">
    <property type="entry name" value="BPL_LPL_CATALYTIC"/>
    <property type="match status" value="1"/>
</dbReference>
<dbReference type="EMBL" id="DRQG01000142">
    <property type="protein sequence ID" value="HGY56979.1"/>
    <property type="molecule type" value="Genomic_DNA"/>
</dbReference>
<dbReference type="Gene3D" id="3.30.930.10">
    <property type="entry name" value="Bira Bifunctional Protein, Domain 2"/>
    <property type="match status" value="1"/>
</dbReference>
<reference evidence="4" key="1">
    <citation type="journal article" date="2020" name="mSystems">
        <title>Genome- and Community-Level Interaction Insights into Carbon Utilization and Element Cycling Functions of Hydrothermarchaeota in Hydrothermal Sediment.</title>
        <authorList>
            <person name="Zhou Z."/>
            <person name="Liu Y."/>
            <person name="Xu W."/>
            <person name="Pan J."/>
            <person name="Luo Z.H."/>
            <person name="Li M."/>
        </authorList>
    </citation>
    <scope>NUCLEOTIDE SEQUENCE [LARGE SCALE GENOMIC DNA]</scope>
    <source>
        <strain evidence="4">HyVt-577</strain>
    </source>
</reference>
<comment type="caution">
    <text evidence="4">The sequence shown here is derived from an EMBL/GenBank/DDBJ whole genome shotgun (WGS) entry which is preliminary data.</text>
</comment>
<dbReference type="SUPFAM" id="SSF55681">
    <property type="entry name" value="Class II aaRS and biotin synthetases"/>
    <property type="match status" value="1"/>
</dbReference>
<dbReference type="GO" id="GO:0004077">
    <property type="term" value="F:biotin--[biotin carboxyl-carrier protein] ligase activity"/>
    <property type="evidence" value="ECO:0007669"/>
    <property type="project" value="UniProtKB-EC"/>
</dbReference>
<feature type="transmembrane region" description="Helical" evidence="2">
    <location>
        <begin position="12"/>
        <end position="33"/>
    </location>
</feature>
<dbReference type="CDD" id="cd16442">
    <property type="entry name" value="BPL"/>
    <property type="match status" value="1"/>
</dbReference>
<protein>
    <submittedName>
        <fullName evidence="4">Biotin--[acetyl-CoA-carboxylase] ligase</fullName>
        <ecNumber evidence="4">6.3.4.15</ecNumber>
    </submittedName>
</protein>
<dbReference type="EC" id="6.3.4.15" evidence="4"/>
<dbReference type="Gene3D" id="2.30.30.100">
    <property type="match status" value="1"/>
</dbReference>
<evidence type="ECO:0000259" key="3">
    <source>
        <dbReference type="PROSITE" id="PS51733"/>
    </source>
</evidence>
<dbReference type="Proteomes" id="UP000885779">
    <property type="component" value="Unassembled WGS sequence"/>
</dbReference>
<proteinExistence type="predicted"/>
<name>A0A7V4U504_CALAY</name>
<sequence>MGHYIQQNAASIFVPLRLVICLIYIKLLFYLKLIRFFMLDRKKIARHLKTTLFGRNLFLLEEIDSTNKYAMQLARDGVPEGTVVCAAFQTAGRGRFERNWYASPGENLLISVIVRPKQNIELVQRITLAVSVILLESTRDFLKKYGYEPLDMRLKWPNDLMVGSKKLAGILTESLLKGKAVEALVIGIGINLNFQRDNMPQEIRDTATSIRIETGKHVDVSRFFTHFLYDFEQAYERLERTDYADVAEHWKKYNQQLGQDILIRTMQGEERGRFMDVNAEGHLIYEDEAGNRKELLAGEIING</sequence>
<keyword evidence="1 4" id="KW-0436">Ligase</keyword>
<organism evidence="4">
    <name type="scientific">Caldithrix abyssi</name>
    <dbReference type="NCBI Taxonomy" id="187145"/>
    <lineage>
        <taxon>Bacteria</taxon>
        <taxon>Pseudomonadati</taxon>
        <taxon>Calditrichota</taxon>
        <taxon>Calditrichia</taxon>
        <taxon>Calditrichales</taxon>
        <taxon>Calditrichaceae</taxon>
        <taxon>Caldithrix</taxon>
    </lineage>
</organism>
<keyword evidence="2" id="KW-0472">Membrane</keyword>
<evidence type="ECO:0000256" key="1">
    <source>
        <dbReference type="ARBA" id="ARBA00022598"/>
    </source>
</evidence>
<dbReference type="PANTHER" id="PTHR12835">
    <property type="entry name" value="BIOTIN PROTEIN LIGASE"/>
    <property type="match status" value="1"/>
</dbReference>
<keyword evidence="2" id="KW-1133">Transmembrane helix</keyword>
<dbReference type="InterPro" id="IPR004143">
    <property type="entry name" value="BPL_LPL_catalytic"/>
</dbReference>
<dbReference type="PANTHER" id="PTHR12835:SF5">
    <property type="entry name" value="BIOTIN--PROTEIN LIGASE"/>
    <property type="match status" value="1"/>
</dbReference>
<dbReference type="InterPro" id="IPR045864">
    <property type="entry name" value="aa-tRNA-synth_II/BPL/LPL"/>
</dbReference>
<gene>
    <name evidence="4" type="ORF">ENK44_14825</name>
</gene>